<dbReference type="AlphaFoldDB" id="W9RQ90"/>
<name>W9RQ90_9ROSA</name>
<dbReference type="Pfam" id="PF00505">
    <property type="entry name" value="HMG_box"/>
    <property type="match status" value="3"/>
</dbReference>
<feature type="region of interest" description="Disordered" evidence="2">
    <location>
        <begin position="156"/>
        <end position="184"/>
    </location>
</feature>
<feature type="domain" description="HMG box" evidence="3">
    <location>
        <begin position="295"/>
        <end position="361"/>
    </location>
</feature>
<feature type="DNA-binding region" description="HMG box" evidence="1">
    <location>
        <begin position="420"/>
        <end position="488"/>
    </location>
</feature>
<feature type="domain" description="HMG box" evidence="3">
    <location>
        <begin position="179"/>
        <end position="247"/>
    </location>
</feature>
<dbReference type="GO" id="GO:0005634">
    <property type="term" value="C:nucleus"/>
    <property type="evidence" value="ECO:0007669"/>
    <property type="project" value="UniProtKB-UniRule"/>
</dbReference>
<reference evidence="5" key="1">
    <citation type="submission" date="2013-01" db="EMBL/GenBank/DDBJ databases">
        <title>Draft Genome Sequence of a Mulberry Tree, Morus notabilis C.K. Schneid.</title>
        <authorList>
            <person name="He N."/>
            <person name="Zhao S."/>
        </authorList>
    </citation>
    <scope>NUCLEOTIDE SEQUENCE</scope>
</reference>
<dbReference type="Proteomes" id="UP000030645">
    <property type="component" value="Unassembled WGS sequence"/>
</dbReference>
<dbReference type="EMBL" id="KE345372">
    <property type="protein sequence ID" value="EXC02935.1"/>
    <property type="molecule type" value="Genomic_DNA"/>
</dbReference>
<dbReference type="InterPro" id="IPR009071">
    <property type="entry name" value="HMG_box_dom"/>
</dbReference>
<evidence type="ECO:0000259" key="3">
    <source>
        <dbReference type="PROSITE" id="PS50118"/>
    </source>
</evidence>
<dbReference type="KEGG" id="mnt:21395293"/>
<dbReference type="GO" id="GO:0003677">
    <property type="term" value="F:DNA binding"/>
    <property type="evidence" value="ECO:0007669"/>
    <property type="project" value="UniProtKB-UniRule"/>
</dbReference>
<feature type="compositionally biased region" description="Basic and acidic residues" evidence="2">
    <location>
        <begin position="394"/>
        <end position="406"/>
    </location>
</feature>
<feature type="DNA-binding region" description="HMG box" evidence="1">
    <location>
        <begin position="295"/>
        <end position="361"/>
    </location>
</feature>
<protein>
    <submittedName>
        <fullName evidence="4">High mobility group B protein 6</fullName>
    </submittedName>
</protein>
<dbReference type="Gene3D" id="1.10.30.10">
    <property type="entry name" value="High mobility group box domain"/>
    <property type="match status" value="3"/>
</dbReference>
<dbReference type="STRING" id="981085.W9RQ90"/>
<dbReference type="PANTHER" id="PTHR46912">
    <property type="entry name" value="HIGH MOBILITY GROUP B PROTEIN 13"/>
    <property type="match status" value="1"/>
</dbReference>
<feature type="compositionally biased region" description="Basic and acidic residues" evidence="2">
    <location>
        <begin position="278"/>
        <end position="294"/>
    </location>
</feature>
<dbReference type="OrthoDB" id="1919336at2759"/>
<accession>W9RQ90</accession>
<evidence type="ECO:0000313" key="4">
    <source>
        <dbReference type="EMBL" id="EXC02935.1"/>
    </source>
</evidence>
<evidence type="ECO:0000256" key="1">
    <source>
        <dbReference type="PROSITE-ProRule" id="PRU00267"/>
    </source>
</evidence>
<dbReference type="eggNOG" id="KOG0381">
    <property type="taxonomic scope" value="Eukaryota"/>
</dbReference>
<organism evidence="4 5">
    <name type="scientific">Morus notabilis</name>
    <dbReference type="NCBI Taxonomy" id="981085"/>
    <lineage>
        <taxon>Eukaryota</taxon>
        <taxon>Viridiplantae</taxon>
        <taxon>Streptophyta</taxon>
        <taxon>Embryophyta</taxon>
        <taxon>Tracheophyta</taxon>
        <taxon>Spermatophyta</taxon>
        <taxon>Magnoliopsida</taxon>
        <taxon>eudicotyledons</taxon>
        <taxon>Gunneridae</taxon>
        <taxon>Pentapetalae</taxon>
        <taxon>rosids</taxon>
        <taxon>fabids</taxon>
        <taxon>Rosales</taxon>
        <taxon>Moraceae</taxon>
        <taxon>Moreae</taxon>
        <taxon>Morus</taxon>
    </lineage>
</organism>
<dbReference type="InterPro" id="IPR036910">
    <property type="entry name" value="HMG_box_dom_sf"/>
</dbReference>
<evidence type="ECO:0000256" key="2">
    <source>
        <dbReference type="SAM" id="MobiDB-lite"/>
    </source>
</evidence>
<keyword evidence="1" id="KW-0238">DNA-binding</keyword>
<dbReference type="InterPro" id="IPR044601">
    <property type="entry name" value="HMGB6/HMGB13"/>
</dbReference>
<dbReference type="SMART" id="SM00398">
    <property type="entry name" value="HMG"/>
    <property type="match status" value="3"/>
</dbReference>
<feature type="region of interest" description="Disordered" evidence="2">
    <location>
        <begin position="1"/>
        <end position="90"/>
    </location>
</feature>
<feature type="DNA-binding region" description="HMG box" evidence="1">
    <location>
        <begin position="179"/>
        <end position="247"/>
    </location>
</feature>
<sequence>MADTATAEPVAFPKKPKNSRKALKEKNAPVDTDLPPTSACPIPPPMLTDDPTKENHESLSQPKKGKSGAAASKKQQQAKQSTAASASSFEKELLEMQEMLQQLKIEKEKTEELLKEKDEMLKMKEEELETRGKKQEKLQVELKKLQKLKEFKPTMTFPIFQSMQDKEQDKKEKKKKPEKKRPSPSYILWCKDQWNEIKKENPEAEFKEISNILGAKWKNITAEEKKPYEERYQAEKEAYLQVIAKEKRETEAMKLFEDEHKQKTAMELLEQYLQFKQEAEKENKKTKKEKDPLKPKQPMSAFFLFTNERRATLLAENKSVTEVAKITGEEWKNMSEKNRAPYEKKAQKNKEKYLQEMEIYKQKKEEEVASLRKEEAEQMKLQKQEALQLLKKKEKTDNIIKKTKENRQKKKKKEVDPNKPKKPASSYLLFSKEARKNLLEEQPGIDNKTLNLKISLQWKELSEEGRKMWNDKAAEAMEMYKKELEAYNKTTAASISTEE</sequence>
<dbReference type="CDD" id="cd22006">
    <property type="entry name" value="HMG-box_AtHMGB6-like_rpt1"/>
    <property type="match status" value="1"/>
</dbReference>
<feature type="domain" description="HMG box" evidence="3">
    <location>
        <begin position="420"/>
        <end position="488"/>
    </location>
</feature>
<proteinExistence type="predicted"/>
<dbReference type="PROSITE" id="PS50118">
    <property type="entry name" value="HMG_BOX_2"/>
    <property type="match status" value="3"/>
</dbReference>
<dbReference type="PANTHER" id="PTHR46912:SF1">
    <property type="entry name" value="HIGH MOBILITY GROUP B PROTEIN 13"/>
    <property type="match status" value="1"/>
</dbReference>
<gene>
    <name evidence="4" type="ORF">L484_012062</name>
</gene>
<keyword evidence="1" id="KW-0539">Nucleus</keyword>
<dbReference type="SUPFAM" id="SSF47095">
    <property type="entry name" value="HMG-box"/>
    <property type="match status" value="3"/>
</dbReference>
<feature type="region of interest" description="Disordered" evidence="2">
    <location>
        <begin position="392"/>
        <end position="428"/>
    </location>
</feature>
<feature type="region of interest" description="Disordered" evidence="2">
    <location>
        <begin position="278"/>
        <end position="299"/>
    </location>
</feature>
<evidence type="ECO:0000313" key="5">
    <source>
        <dbReference type="Proteomes" id="UP000030645"/>
    </source>
</evidence>
<keyword evidence="5" id="KW-1185">Reference proteome</keyword>
<feature type="compositionally biased region" description="Low complexity" evidence="2">
    <location>
        <begin position="67"/>
        <end position="88"/>
    </location>
</feature>